<protein>
    <submittedName>
        <fullName evidence="2">F-box domain</fullName>
    </submittedName>
</protein>
<feature type="domain" description="F-box" evidence="1">
    <location>
        <begin position="1"/>
        <end position="44"/>
    </location>
</feature>
<dbReference type="Pfam" id="PF00646">
    <property type="entry name" value="F-box"/>
    <property type="match status" value="1"/>
</dbReference>
<name>A0A200QAM7_MACCD</name>
<dbReference type="InterPro" id="IPR013187">
    <property type="entry name" value="F-box-assoc_dom_typ3"/>
</dbReference>
<dbReference type="PANTHER" id="PTHR31111:SF136">
    <property type="entry name" value="F-BOX ASSOCIATED DOMAIN-CONTAINING PROTEIN"/>
    <property type="match status" value="1"/>
</dbReference>
<dbReference type="Pfam" id="PF08268">
    <property type="entry name" value="FBA_3"/>
    <property type="match status" value="1"/>
</dbReference>
<dbReference type="SUPFAM" id="SSF81383">
    <property type="entry name" value="F-box domain"/>
    <property type="match status" value="1"/>
</dbReference>
<proteinExistence type="predicted"/>
<dbReference type="PANTHER" id="PTHR31111">
    <property type="entry name" value="BNAA05G37150D PROTEIN-RELATED"/>
    <property type="match status" value="1"/>
</dbReference>
<dbReference type="STRING" id="56857.A0A200QAM7"/>
<dbReference type="EMBL" id="MVGT01002540">
    <property type="protein sequence ID" value="OVA07437.1"/>
    <property type="molecule type" value="Genomic_DNA"/>
</dbReference>
<evidence type="ECO:0000259" key="1">
    <source>
        <dbReference type="PROSITE" id="PS50181"/>
    </source>
</evidence>
<accession>A0A200QAM7</accession>
<dbReference type="InParanoid" id="A0A200QAM7"/>
<evidence type="ECO:0000313" key="2">
    <source>
        <dbReference type="EMBL" id="OVA07437.1"/>
    </source>
</evidence>
<dbReference type="OMA" id="QFNIGAY"/>
<dbReference type="InterPro" id="IPR036047">
    <property type="entry name" value="F-box-like_dom_sf"/>
</dbReference>
<dbReference type="OrthoDB" id="591557at2759"/>
<sequence>MENLNTEITSEILSWVPSDSILLRCTRVSKTWRTLILNSYFASMHHHRQLQLLKQFDDELNNDNDDDDDQKYNHSNININGGGSNKVGMGLLFWIMENGILKLHYGEYYDEENINIHDNQEEQPFSCTQLLTRIIHHPPIAWRQYYRNSVVGSFNGLICLSVRHHDIDDPVYICNPITREYVYLPRFAKRIFQDCMVSGFGYHPSSNQYKVVRVYYDPLNDEDTVGYIQVYTIGDGRGWRNIGEIPFGLPANSPGISMNGALHWLDDEQRKIVAFDLADEKFRLLPAPPCVRPLRTREKNFELWELGRCLCVVYWDDQGESVEIWSLKKKKISSYDMNEQADYYYYHSWSWTREFSIELKGLSMEKYETLNPFSITKYGEVLFQQDSKILSLYDPKSATIKKLVDDAMGLTFVDAILHIDSFISLKALGENSRIIRRSRRIMGV</sequence>
<gene>
    <name evidence="2" type="ORF">BVC80_939g4</name>
</gene>
<evidence type="ECO:0000313" key="3">
    <source>
        <dbReference type="Proteomes" id="UP000195402"/>
    </source>
</evidence>
<keyword evidence="3" id="KW-1185">Reference proteome</keyword>
<comment type="caution">
    <text evidence="2">The sequence shown here is derived from an EMBL/GenBank/DDBJ whole genome shotgun (WGS) entry which is preliminary data.</text>
</comment>
<dbReference type="InterPro" id="IPR017451">
    <property type="entry name" value="F-box-assoc_interact_dom"/>
</dbReference>
<reference evidence="2 3" key="1">
    <citation type="journal article" date="2017" name="Mol. Plant">
        <title>The Genome of Medicinal Plant Macleaya cordata Provides New Insights into Benzylisoquinoline Alkaloids Metabolism.</title>
        <authorList>
            <person name="Liu X."/>
            <person name="Liu Y."/>
            <person name="Huang P."/>
            <person name="Ma Y."/>
            <person name="Qing Z."/>
            <person name="Tang Q."/>
            <person name="Cao H."/>
            <person name="Cheng P."/>
            <person name="Zheng Y."/>
            <person name="Yuan Z."/>
            <person name="Zhou Y."/>
            <person name="Liu J."/>
            <person name="Tang Z."/>
            <person name="Zhuo Y."/>
            <person name="Zhang Y."/>
            <person name="Yu L."/>
            <person name="Huang J."/>
            <person name="Yang P."/>
            <person name="Peng Q."/>
            <person name="Zhang J."/>
            <person name="Jiang W."/>
            <person name="Zhang Z."/>
            <person name="Lin K."/>
            <person name="Ro D.K."/>
            <person name="Chen X."/>
            <person name="Xiong X."/>
            <person name="Shang Y."/>
            <person name="Huang S."/>
            <person name="Zeng J."/>
        </authorList>
    </citation>
    <scope>NUCLEOTIDE SEQUENCE [LARGE SCALE GENOMIC DNA]</scope>
    <source>
        <strain evidence="3">cv. BLH2017</strain>
        <tissue evidence="2">Root</tissue>
    </source>
</reference>
<dbReference type="AlphaFoldDB" id="A0A200QAM7"/>
<dbReference type="PROSITE" id="PS50181">
    <property type="entry name" value="FBOX"/>
    <property type="match status" value="1"/>
</dbReference>
<dbReference type="Proteomes" id="UP000195402">
    <property type="component" value="Unassembled WGS sequence"/>
</dbReference>
<dbReference type="NCBIfam" id="TIGR01640">
    <property type="entry name" value="F_box_assoc_1"/>
    <property type="match status" value="1"/>
</dbReference>
<dbReference type="Gene3D" id="1.20.1280.50">
    <property type="match status" value="1"/>
</dbReference>
<organism evidence="2 3">
    <name type="scientific">Macleaya cordata</name>
    <name type="common">Five-seeded plume-poppy</name>
    <name type="synonym">Bocconia cordata</name>
    <dbReference type="NCBI Taxonomy" id="56857"/>
    <lineage>
        <taxon>Eukaryota</taxon>
        <taxon>Viridiplantae</taxon>
        <taxon>Streptophyta</taxon>
        <taxon>Embryophyta</taxon>
        <taxon>Tracheophyta</taxon>
        <taxon>Spermatophyta</taxon>
        <taxon>Magnoliopsida</taxon>
        <taxon>Ranunculales</taxon>
        <taxon>Papaveraceae</taxon>
        <taxon>Papaveroideae</taxon>
        <taxon>Macleaya</taxon>
    </lineage>
</organism>
<dbReference type="InterPro" id="IPR001810">
    <property type="entry name" value="F-box_dom"/>
</dbReference>